<dbReference type="PANTHER" id="PTHR23521:SF3">
    <property type="entry name" value="MFS TRANSPORTER"/>
    <property type="match status" value="1"/>
</dbReference>
<dbReference type="GO" id="GO:0022857">
    <property type="term" value="F:transmembrane transporter activity"/>
    <property type="evidence" value="ECO:0007669"/>
    <property type="project" value="InterPro"/>
</dbReference>
<feature type="transmembrane region" description="Helical" evidence="5">
    <location>
        <begin position="265"/>
        <end position="283"/>
    </location>
</feature>
<evidence type="ECO:0000256" key="1">
    <source>
        <dbReference type="ARBA" id="ARBA00022692"/>
    </source>
</evidence>
<protein>
    <submittedName>
        <fullName evidence="7">MFS transporter</fullName>
    </submittedName>
</protein>
<reference evidence="7 8" key="1">
    <citation type="submission" date="2019-10" db="EMBL/GenBank/DDBJ databases">
        <title>Alcanivorax sp.PA15-N-34 draft genome sequence.</title>
        <authorList>
            <person name="Liao X."/>
            <person name="Shao Z."/>
        </authorList>
    </citation>
    <scope>NUCLEOTIDE SEQUENCE [LARGE SCALE GENOMIC DNA]</scope>
    <source>
        <strain evidence="7 8">PA15-N-34</strain>
    </source>
</reference>
<evidence type="ECO:0000256" key="2">
    <source>
        <dbReference type="ARBA" id="ARBA00022989"/>
    </source>
</evidence>
<feature type="transmembrane region" description="Helical" evidence="5">
    <location>
        <begin position="131"/>
        <end position="150"/>
    </location>
</feature>
<dbReference type="AlphaFoldDB" id="A0A6N7LSW8"/>
<keyword evidence="8" id="KW-1185">Reference proteome</keyword>
<keyword evidence="1 5" id="KW-0812">Transmembrane</keyword>
<keyword evidence="2 5" id="KW-1133">Transmembrane helix</keyword>
<dbReference type="PANTHER" id="PTHR23521">
    <property type="entry name" value="TRANSPORTER MFS SUPERFAMILY"/>
    <property type="match status" value="1"/>
</dbReference>
<dbReference type="Pfam" id="PF07690">
    <property type="entry name" value="MFS_1"/>
    <property type="match status" value="1"/>
</dbReference>
<feature type="transmembrane region" description="Helical" evidence="5">
    <location>
        <begin position="199"/>
        <end position="220"/>
    </location>
</feature>
<evidence type="ECO:0000313" key="7">
    <source>
        <dbReference type="EMBL" id="MQX53558.1"/>
    </source>
</evidence>
<accession>A0A6N7LSW8</accession>
<feature type="transmembrane region" description="Helical" evidence="5">
    <location>
        <begin position="156"/>
        <end position="178"/>
    </location>
</feature>
<dbReference type="Gene3D" id="1.20.1250.20">
    <property type="entry name" value="MFS general substrate transporter like domains"/>
    <property type="match status" value="2"/>
</dbReference>
<dbReference type="RefSeq" id="WP_153500937.1">
    <property type="nucleotide sequence ID" value="NZ_WIRE01000001.1"/>
</dbReference>
<evidence type="ECO:0000256" key="4">
    <source>
        <dbReference type="SAM" id="MobiDB-lite"/>
    </source>
</evidence>
<feature type="transmembrane region" description="Helical" evidence="5">
    <location>
        <begin position="74"/>
        <end position="92"/>
    </location>
</feature>
<dbReference type="GO" id="GO:0005886">
    <property type="term" value="C:plasma membrane"/>
    <property type="evidence" value="ECO:0007669"/>
    <property type="project" value="TreeGrafter"/>
</dbReference>
<comment type="caution">
    <text evidence="7">The sequence shown here is derived from an EMBL/GenBank/DDBJ whole genome shotgun (WGS) entry which is preliminary data.</text>
</comment>
<dbReference type="EMBL" id="WIRE01000001">
    <property type="protein sequence ID" value="MQX53558.1"/>
    <property type="molecule type" value="Genomic_DNA"/>
</dbReference>
<feature type="transmembrane region" description="Helical" evidence="5">
    <location>
        <begin position="43"/>
        <end position="62"/>
    </location>
</feature>
<dbReference type="PROSITE" id="PS50850">
    <property type="entry name" value="MFS"/>
    <property type="match status" value="1"/>
</dbReference>
<dbReference type="CDD" id="cd17477">
    <property type="entry name" value="MFS_YcaD_like"/>
    <property type="match status" value="1"/>
</dbReference>
<dbReference type="SUPFAM" id="SSF103473">
    <property type="entry name" value="MFS general substrate transporter"/>
    <property type="match status" value="1"/>
</dbReference>
<organism evidence="7 8">
    <name type="scientific">Alcanivorax sediminis</name>
    <dbReference type="NCBI Taxonomy" id="2663008"/>
    <lineage>
        <taxon>Bacteria</taxon>
        <taxon>Pseudomonadati</taxon>
        <taxon>Pseudomonadota</taxon>
        <taxon>Gammaproteobacteria</taxon>
        <taxon>Oceanospirillales</taxon>
        <taxon>Alcanivoracaceae</taxon>
        <taxon>Alcanivorax</taxon>
    </lineage>
</organism>
<dbReference type="InterPro" id="IPR011701">
    <property type="entry name" value="MFS"/>
</dbReference>
<keyword evidence="3 5" id="KW-0472">Membrane</keyword>
<dbReference type="InterPro" id="IPR047200">
    <property type="entry name" value="MFS_YcaD-like"/>
</dbReference>
<evidence type="ECO:0000259" key="6">
    <source>
        <dbReference type="PROSITE" id="PS50850"/>
    </source>
</evidence>
<evidence type="ECO:0000256" key="5">
    <source>
        <dbReference type="SAM" id="Phobius"/>
    </source>
</evidence>
<evidence type="ECO:0000256" key="3">
    <source>
        <dbReference type="ARBA" id="ARBA00023136"/>
    </source>
</evidence>
<feature type="transmembrane region" description="Helical" evidence="5">
    <location>
        <begin position="232"/>
        <end position="253"/>
    </location>
</feature>
<feature type="transmembrane region" description="Helical" evidence="5">
    <location>
        <begin position="321"/>
        <end position="343"/>
    </location>
</feature>
<sequence length="431" mass="46322">MFPLIVPIGAVLLGVALLLLGSGLLNTLLAVRGSLEGYSDSALGLIMSGYFLGYFSGTFAALPLIRRVGHIRAFAMCAALAACSALLHVMFVEPWVWMVLRILNGFVLVILYTVVESWLNGQTPAEQRGRVFAVYMAVNLGALAAAQQLLRLESAMSFMLFAVAAMLISVSLVPVTWTRFAQPPVETVTRLRFKALYRAAPVSVAGALLSGLAMGAFWGLGPVYANRVGLDSASVATFMSMAILGGALFQYPLGRYSDTHDRRSVLMVICLAATAAALLVWLSDGNTPLLYLSIAIYGGLAFCAYPVALAHMIDRLDANQILSGGSSALFLHGVGAAMGPALAGQLMEWFGAGSLPFYFMIMQLALALYTLMRLHVVREDLSDHSTQFVPMVRTSPVALEMMPEEEVEVESEDARDSDSSHRESPPDKPSL</sequence>
<feature type="region of interest" description="Disordered" evidence="4">
    <location>
        <begin position="402"/>
        <end position="431"/>
    </location>
</feature>
<dbReference type="Proteomes" id="UP000469421">
    <property type="component" value="Unassembled WGS sequence"/>
</dbReference>
<evidence type="ECO:0000313" key="8">
    <source>
        <dbReference type="Proteomes" id="UP000469421"/>
    </source>
</evidence>
<name>A0A6N7LSW8_9GAMM</name>
<feature type="compositionally biased region" description="Acidic residues" evidence="4">
    <location>
        <begin position="402"/>
        <end position="411"/>
    </location>
</feature>
<proteinExistence type="predicted"/>
<feature type="transmembrane region" description="Helical" evidence="5">
    <location>
        <begin position="98"/>
        <end position="119"/>
    </location>
</feature>
<feature type="compositionally biased region" description="Basic and acidic residues" evidence="4">
    <location>
        <begin position="412"/>
        <end position="431"/>
    </location>
</feature>
<dbReference type="InterPro" id="IPR036259">
    <property type="entry name" value="MFS_trans_sf"/>
</dbReference>
<gene>
    <name evidence="7" type="ORF">GFN93_09880</name>
</gene>
<feature type="transmembrane region" description="Helical" evidence="5">
    <location>
        <begin position="289"/>
        <end position="309"/>
    </location>
</feature>
<feature type="transmembrane region" description="Helical" evidence="5">
    <location>
        <begin position="349"/>
        <end position="371"/>
    </location>
</feature>
<feature type="domain" description="Major facilitator superfamily (MFS) profile" evidence="6">
    <location>
        <begin position="2"/>
        <end position="381"/>
    </location>
</feature>
<dbReference type="InterPro" id="IPR020846">
    <property type="entry name" value="MFS_dom"/>
</dbReference>